<reference evidence="3" key="1">
    <citation type="submission" date="2024-05" db="EMBL/GenBank/DDBJ databases">
        <title>Alkalihalobacillus sp. strain MEB203 novel alkaliphilic bacterium from Lonar Lake, India.</title>
        <authorList>
            <person name="Joshi A."/>
            <person name="Thite S."/>
            <person name="Mengade P."/>
        </authorList>
    </citation>
    <scope>NUCLEOTIDE SEQUENCE</scope>
    <source>
        <strain evidence="3">MEB 203</strain>
    </source>
</reference>
<evidence type="ECO:0000313" key="4">
    <source>
        <dbReference type="Proteomes" id="UP001148125"/>
    </source>
</evidence>
<accession>A0ABT5VLH5</accession>
<dbReference type="PANTHER" id="PTHR46211:SF1">
    <property type="entry name" value="GLYCEROPHOSPHODIESTER PHOSPHODIESTERASE, CYTOPLASMIC"/>
    <property type="match status" value="1"/>
</dbReference>
<name>A0ABT5VLH5_9BACI</name>
<protein>
    <submittedName>
        <fullName evidence="3">Glycerophosphodiester phosphodiesterase</fullName>
    </submittedName>
</protein>
<dbReference type="RefSeq" id="WP_275120874.1">
    <property type="nucleotide sequence ID" value="NZ_JAOTPO010000031.1"/>
</dbReference>
<dbReference type="InterPro" id="IPR017946">
    <property type="entry name" value="PLC-like_Pdiesterase_TIM-brl"/>
</dbReference>
<evidence type="ECO:0000259" key="2">
    <source>
        <dbReference type="PROSITE" id="PS51704"/>
    </source>
</evidence>
<dbReference type="Proteomes" id="UP001148125">
    <property type="component" value="Unassembled WGS sequence"/>
</dbReference>
<dbReference type="SUPFAM" id="SSF51695">
    <property type="entry name" value="PLC-like phosphodiesterases"/>
    <property type="match status" value="1"/>
</dbReference>
<dbReference type="EMBL" id="JAOTPO010000031">
    <property type="protein sequence ID" value="MDE5416283.1"/>
    <property type="molecule type" value="Genomic_DNA"/>
</dbReference>
<keyword evidence="1" id="KW-0472">Membrane</keyword>
<feature type="transmembrane region" description="Helical" evidence="1">
    <location>
        <begin position="14"/>
        <end position="35"/>
    </location>
</feature>
<dbReference type="InterPro" id="IPR030395">
    <property type="entry name" value="GP_PDE_dom"/>
</dbReference>
<dbReference type="PROSITE" id="PS51704">
    <property type="entry name" value="GP_PDE"/>
    <property type="match status" value="1"/>
</dbReference>
<evidence type="ECO:0000256" key="1">
    <source>
        <dbReference type="SAM" id="Phobius"/>
    </source>
</evidence>
<comment type="caution">
    <text evidence="3">The sequence shown here is derived from an EMBL/GenBank/DDBJ whole genome shotgun (WGS) entry which is preliminary data.</text>
</comment>
<evidence type="ECO:0000313" key="3">
    <source>
        <dbReference type="EMBL" id="MDE5416283.1"/>
    </source>
</evidence>
<keyword evidence="1" id="KW-0812">Transmembrane</keyword>
<dbReference type="PANTHER" id="PTHR46211">
    <property type="entry name" value="GLYCEROPHOSPHORYL DIESTER PHOSPHODIESTERASE"/>
    <property type="match status" value="1"/>
</dbReference>
<proteinExistence type="predicted"/>
<dbReference type="CDD" id="cd08561">
    <property type="entry name" value="GDPD_cytoplasmic_ScUgpQ2_like"/>
    <property type="match status" value="1"/>
</dbReference>
<keyword evidence="4" id="KW-1185">Reference proteome</keyword>
<keyword evidence="1" id="KW-1133">Transmembrane helix</keyword>
<dbReference type="Gene3D" id="3.20.20.190">
    <property type="entry name" value="Phosphatidylinositol (PI) phosphodiesterase"/>
    <property type="match status" value="1"/>
</dbReference>
<dbReference type="Pfam" id="PF03009">
    <property type="entry name" value="GDPD"/>
    <property type="match status" value="1"/>
</dbReference>
<sequence length="309" mass="35121">MANIATNQQKKRRWLSVMITIIVVIIGVWMILNFLPVQERAAKPFFESERPMVIAHQGGEHLAPSNTIVAFEQARQLGVDVIEFDVHITKDEQLVAIHDSTVDRTTDGEGSVAELTLEEIQQLDAGYYFQDLDGEYSFRGKGITIPTVEEIFDNFSEMKMVIELKATNPPSSHQVMSELLWELLQRYELEERVLIASFDHSIIEAFDELADGRVAISGGREEITNFVVFNKLFLNGLYRPNVDAVQIPTEESIFDLTSSRLIKAAHRKGMEVHYWTINDEETMKLLLDQGADGIITDRPDLLLNLLENQ</sequence>
<organism evidence="3 4">
    <name type="scientific">Alkalihalobacterium chitinilyticum</name>
    <dbReference type="NCBI Taxonomy" id="2980103"/>
    <lineage>
        <taxon>Bacteria</taxon>
        <taxon>Bacillati</taxon>
        <taxon>Bacillota</taxon>
        <taxon>Bacilli</taxon>
        <taxon>Bacillales</taxon>
        <taxon>Bacillaceae</taxon>
        <taxon>Alkalihalobacterium</taxon>
    </lineage>
</organism>
<feature type="domain" description="GP-PDE" evidence="2">
    <location>
        <begin position="51"/>
        <end position="306"/>
    </location>
</feature>
<gene>
    <name evidence="3" type="ORF">N7Z68_23565</name>
</gene>